<feature type="region of interest" description="Disordered" evidence="18">
    <location>
        <begin position="717"/>
        <end position="737"/>
    </location>
</feature>
<feature type="compositionally biased region" description="Basic and acidic residues" evidence="18">
    <location>
        <begin position="1"/>
        <end position="11"/>
    </location>
</feature>
<dbReference type="EC" id="2.3.2.27" evidence="6"/>
<dbReference type="OrthoDB" id="10064108at2759"/>
<dbReference type="FunFam" id="3.30.40.10:FF:000112">
    <property type="entry name" value="RING finger protein 10"/>
    <property type="match status" value="1"/>
</dbReference>
<evidence type="ECO:0000256" key="3">
    <source>
        <dbReference type="ARBA" id="ARBA00004496"/>
    </source>
</evidence>
<feature type="region of interest" description="Disordered" evidence="18">
    <location>
        <begin position="761"/>
        <end position="797"/>
    </location>
</feature>
<dbReference type="Pfam" id="PF00097">
    <property type="entry name" value="zf-C3HC4"/>
    <property type="match status" value="1"/>
</dbReference>
<comment type="pathway">
    <text evidence="4">Protein modification; protein ubiquitination.</text>
</comment>
<evidence type="ECO:0000256" key="9">
    <source>
        <dbReference type="ARBA" id="ARBA00022723"/>
    </source>
</evidence>
<evidence type="ECO:0000256" key="8">
    <source>
        <dbReference type="ARBA" id="ARBA00022679"/>
    </source>
</evidence>
<feature type="coiled-coil region" evidence="17">
    <location>
        <begin position="576"/>
        <end position="607"/>
    </location>
</feature>
<keyword evidence="10 16" id="KW-0863">Zinc-finger</keyword>
<comment type="caution">
    <text evidence="20">The sequence shown here is derived from an EMBL/GenBank/DDBJ whole genome shotgun (WGS) entry which is preliminary data.</text>
</comment>
<dbReference type="GO" id="GO:0005737">
    <property type="term" value="C:cytoplasm"/>
    <property type="evidence" value="ECO:0007669"/>
    <property type="project" value="UniProtKB-SubCell"/>
</dbReference>
<dbReference type="InterPro" id="IPR039739">
    <property type="entry name" value="MAG2/RNF10"/>
</dbReference>
<keyword evidence="9" id="KW-0479">Metal-binding</keyword>
<evidence type="ECO:0000256" key="17">
    <source>
        <dbReference type="SAM" id="Coils"/>
    </source>
</evidence>
<name>A0A2J7RBE1_9NEOP</name>
<dbReference type="PANTHER" id="PTHR12983">
    <property type="entry name" value="RING FINGER 10 FAMILY MEMBER"/>
    <property type="match status" value="1"/>
</dbReference>
<keyword evidence="11" id="KW-0833">Ubl conjugation pathway</keyword>
<protein>
    <recommendedName>
        <fullName evidence="14">E3 ubiquitin-protein ligase RNF10</fullName>
        <ecNumber evidence="6">2.3.2.27</ecNumber>
    </recommendedName>
    <alternativeName>
        <fullName evidence="15">RING finger protein 10</fullName>
    </alternativeName>
</protein>
<keyword evidence="21" id="KW-1185">Reference proteome</keyword>
<evidence type="ECO:0000256" key="7">
    <source>
        <dbReference type="ARBA" id="ARBA00022490"/>
    </source>
</evidence>
<dbReference type="EMBL" id="NEVH01005906">
    <property type="protein sequence ID" value="PNF38149.1"/>
    <property type="molecule type" value="Genomic_DNA"/>
</dbReference>
<evidence type="ECO:0000313" key="21">
    <source>
        <dbReference type="Proteomes" id="UP000235965"/>
    </source>
</evidence>
<dbReference type="Gene3D" id="3.30.40.10">
    <property type="entry name" value="Zinc/RING finger domain, C3HC4 (zinc finger)"/>
    <property type="match status" value="1"/>
</dbReference>
<keyword evidence="17" id="KW-0175">Coiled coil</keyword>
<sequence length="797" mass="89214">MLEDCTMEKKSSGRSAGPGKANGTELKKNQDAVSSKPFARAVRRREPNGSSGTKFDPNRKPVPQKNKSFDKRPRPRGQYYNCGKENTKVGDECGSVSVPGSKKQNLNHLLNFHYAPREGVMPGFGHWRSSPPGLGRHNPARWLTYTHKHKYNKEQFLQANCQFVVKAGGNYTPYASNPDALVDWDFIEQIRLQSSEMPSCPICLYPPVAAKMTRCGHVYCWPCILHYLALSDKTWRKCPICYEAVHKHDLRSVIAIPHIQLSAGEEVTMRLMKRERGSLVALPVEQCGIRPIDQLLSVSETVVDTVHSKLLLATPQEVMSIVDYERSELQKQLSEEEDCPETCFIEQAIDLLRERHAALSSEVATSQARCEQPELNVEMISAESKPAIVYLSAFDNEYFALDNSPDLASLPSDVHQSVVPQEQNEEGCSESGLKLSSENRDRHRYESVSSEGMGSEDINTAITVEDLEVPIILQTNTSQSEIPPLKHFYFYQAADGQHIYLHALNVRMLEHCYGSLEHCPPTLTGRIVEKESGSMTEELRHRLRYLQHLPITCQFEVAEIHLKPPVVSKETLDFFQDQLEARKQQRQRRARDERRREKKIIEEENRRWGRYPAPHIRIESRHQFPQCGADCDSVVTSHSLSPVQSSIASSPTPSQDSISSMTVAAENPNLEPQMNREESCVLPTTGSSELPGVSFAQMLREGKSKSCVELPAAVPKTSKNKPAAGRCHNSDSEPEIEGYVPAPTFSQSFSDAIALALEKAVANKETPKGENGSSSGKKKKKQKQKVLFTTSMACSGK</sequence>
<evidence type="ECO:0000256" key="13">
    <source>
        <dbReference type="ARBA" id="ARBA00023242"/>
    </source>
</evidence>
<dbReference type="EMBL" id="NEVH01005906">
    <property type="protein sequence ID" value="PNF38150.1"/>
    <property type="molecule type" value="Genomic_DNA"/>
</dbReference>
<dbReference type="AlphaFoldDB" id="A0A2J7RBE1"/>
<dbReference type="InterPro" id="IPR001841">
    <property type="entry name" value="Znf_RING"/>
</dbReference>
<dbReference type="GO" id="GO:0000976">
    <property type="term" value="F:transcription cis-regulatory region binding"/>
    <property type="evidence" value="ECO:0007669"/>
    <property type="project" value="TreeGrafter"/>
</dbReference>
<evidence type="ECO:0000256" key="2">
    <source>
        <dbReference type="ARBA" id="ARBA00004123"/>
    </source>
</evidence>
<gene>
    <name evidence="20" type="primary">rnf10_1</name>
    <name evidence="20" type="ORF">B7P43_G14554</name>
</gene>
<dbReference type="PANTHER" id="PTHR12983:SF9">
    <property type="entry name" value="E3 UBIQUITIN-PROTEIN LIGASE RNF10"/>
    <property type="match status" value="1"/>
</dbReference>
<keyword evidence="7" id="KW-0963">Cytoplasm</keyword>
<keyword evidence="13" id="KW-0539">Nucleus</keyword>
<dbReference type="GO" id="GO:0008270">
    <property type="term" value="F:zinc ion binding"/>
    <property type="evidence" value="ECO:0007669"/>
    <property type="project" value="UniProtKB-KW"/>
</dbReference>
<dbReference type="InterPro" id="IPR018957">
    <property type="entry name" value="Znf_C3HC4_RING-type"/>
</dbReference>
<evidence type="ECO:0000256" key="15">
    <source>
        <dbReference type="ARBA" id="ARBA00035390"/>
    </source>
</evidence>
<evidence type="ECO:0000256" key="12">
    <source>
        <dbReference type="ARBA" id="ARBA00022833"/>
    </source>
</evidence>
<evidence type="ECO:0000256" key="16">
    <source>
        <dbReference type="PROSITE-ProRule" id="PRU00175"/>
    </source>
</evidence>
<dbReference type="FunCoup" id="A0A2J7RBE1">
    <property type="interactions" value="457"/>
</dbReference>
<dbReference type="Proteomes" id="UP000235965">
    <property type="component" value="Unassembled WGS sequence"/>
</dbReference>
<evidence type="ECO:0000256" key="11">
    <source>
        <dbReference type="ARBA" id="ARBA00022786"/>
    </source>
</evidence>
<keyword evidence="8" id="KW-0808">Transferase</keyword>
<evidence type="ECO:0000256" key="18">
    <source>
        <dbReference type="SAM" id="MobiDB-lite"/>
    </source>
</evidence>
<accession>A0A2J7RBE1</accession>
<keyword evidence="12" id="KW-0862">Zinc</keyword>
<feature type="region of interest" description="Disordered" evidence="18">
    <location>
        <begin position="1"/>
        <end position="83"/>
    </location>
</feature>
<comment type="catalytic activity">
    <reaction evidence="1">
        <text>S-ubiquitinyl-[E2 ubiquitin-conjugating enzyme]-L-cysteine + [acceptor protein]-L-lysine = [E2 ubiquitin-conjugating enzyme]-L-cysteine + N(6)-ubiquitinyl-[acceptor protein]-L-lysine.</text>
        <dbReference type="EC" id="2.3.2.27"/>
    </reaction>
</comment>
<dbReference type="InterPro" id="IPR013083">
    <property type="entry name" value="Znf_RING/FYVE/PHD"/>
</dbReference>
<dbReference type="GO" id="GO:0061630">
    <property type="term" value="F:ubiquitin protein ligase activity"/>
    <property type="evidence" value="ECO:0007669"/>
    <property type="project" value="UniProtKB-EC"/>
</dbReference>
<dbReference type="InterPro" id="IPR017907">
    <property type="entry name" value="Znf_RING_CS"/>
</dbReference>
<evidence type="ECO:0000256" key="6">
    <source>
        <dbReference type="ARBA" id="ARBA00012483"/>
    </source>
</evidence>
<comment type="similarity">
    <text evidence="5">Belongs to the RNF10 family.</text>
</comment>
<evidence type="ECO:0000256" key="10">
    <source>
        <dbReference type="ARBA" id="ARBA00022771"/>
    </source>
</evidence>
<dbReference type="InParanoid" id="A0A2J7RBE1"/>
<reference evidence="20 21" key="1">
    <citation type="submission" date="2017-12" db="EMBL/GenBank/DDBJ databases">
        <title>Hemimetabolous genomes reveal molecular basis of termite eusociality.</title>
        <authorList>
            <person name="Harrison M.C."/>
            <person name="Jongepier E."/>
            <person name="Robertson H.M."/>
            <person name="Arning N."/>
            <person name="Bitard-Feildel T."/>
            <person name="Chao H."/>
            <person name="Childers C.P."/>
            <person name="Dinh H."/>
            <person name="Doddapaneni H."/>
            <person name="Dugan S."/>
            <person name="Gowin J."/>
            <person name="Greiner C."/>
            <person name="Han Y."/>
            <person name="Hu H."/>
            <person name="Hughes D.S.T."/>
            <person name="Huylmans A.-K."/>
            <person name="Kemena C."/>
            <person name="Kremer L.P.M."/>
            <person name="Lee S.L."/>
            <person name="Lopez-Ezquerra A."/>
            <person name="Mallet L."/>
            <person name="Monroy-Kuhn J.M."/>
            <person name="Moser A."/>
            <person name="Murali S.C."/>
            <person name="Muzny D.M."/>
            <person name="Otani S."/>
            <person name="Piulachs M.-D."/>
            <person name="Poelchau M."/>
            <person name="Qu J."/>
            <person name="Schaub F."/>
            <person name="Wada-Katsumata A."/>
            <person name="Worley K.C."/>
            <person name="Xie Q."/>
            <person name="Ylla G."/>
            <person name="Poulsen M."/>
            <person name="Gibbs R.A."/>
            <person name="Schal C."/>
            <person name="Richards S."/>
            <person name="Belles X."/>
            <person name="Korb J."/>
            <person name="Bornberg-Bauer E."/>
        </authorList>
    </citation>
    <scope>NUCLEOTIDE SEQUENCE [LARGE SCALE GENOMIC DNA]</scope>
    <source>
        <tissue evidence="20">Whole body</tissue>
    </source>
</reference>
<comment type="subcellular location">
    <subcellularLocation>
        <location evidence="3">Cytoplasm</location>
    </subcellularLocation>
    <subcellularLocation>
        <location evidence="2">Nucleus</location>
    </subcellularLocation>
</comment>
<feature type="compositionally biased region" description="Polar residues" evidence="18">
    <location>
        <begin position="787"/>
        <end position="797"/>
    </location>
</feature>
<dbReference type="GO" id="GO:0045944">
    <property type="term" value="P:positive regulation of transcription by RNA polymerase II"/>
    <property type="evidence" value="ECO:0007669"/>
    <property type="project" value="TreeGrafter"/>
</dbReference>
<evidence type="ECO:0000256" key="1">
    <source>
        <dbReference type="ARBA" id="ARBA00000900"/>
    </source>
</evidence>
<evidence type="ECO:0000256" key="5">
    <source>
        <dbReference type="ARBA" id="ARBA00008117"/>
    </source>
</evidence>
<organism evidence="20 21">
    <name type="scientific">Cryptotermes secundus</name>
    <dbReference type="NCBI Taxonomy" id="105785"/>
    <lineage>
        <taxon>Eukaryota</taxon>
        <taxon>Metazoa</taxon>
        <taxon>Ecdysozoa</taxon>
        <taxon>Arthropoda</taxon>
        <taxon>Hexapoda</taxon>
        <taxon>Insecta</taxon>
        <taxon>Pterygota</taxon>
        <taxon>Neoptera</taxon>
        <taxon>Polyneoptera</taxon>
        <taxon>Dictyoptera</taxon>
        <taxon>Blattodea</taxon>
        <taxon>Blattoidea</taxon>
        <taxon>Termitoidae</taxon>
        <taxon>Kalotermitidae</taxon>
        <taxon>Cryptotermitinae</taxon>
        <taxon>Cryptotermes</taxon>
    </lineage>
</organism>
<dbReference type="GO" id="GO:0005634">
    <property type="term" value="C:nucleus"/>
    <property type="evidence" value="ECO:0007669"/>
    <property type="project" value="UniProtKB-SubCell"/>
</dbReference>
<dbReference type="PROSITE" id="PS00518">
    <property type="entry name" value="ZF_RING_1"/>
    <property type="match status" value="1"/>
</dbReference>
<feature type="domain" description="RING-type" evidence="19">
    <location>
        <begin position="200"/>
        <end position="241"/>
    </location>
</feature>
<dbReference type="SUPFAM" id="SSF57850">
    <property type="entry name" value="RING/U-box"/>
    <property type="match status" value="1"/>
</dbReference>
<dbReference type="SMART" id="SM00184">
    <property type="entry name" value="RING"/>
    <property type="match status" value="1"/>
</dbReference>
<feature type="region of interest" description="Disordered" evidence="18">
    <location>
        <begin position="420"/>
        <end position="452"/>
    </location>
</feature>
<dbReference type="PROSITE" id="PS50089">
    <property type="entry name" value="ZF_RING_2"/>
    <property type="match status" value="1"/>
</dbReference>
<proteinExistence type="inferred from homology"/>
<dbReference type="CDD" id="cd16536">
    <property type="entry name" value="RING-HC_RNF10"/>
    <property type="match status" value="1"/>
</dbReference>
<dbReference type="STRING" id="105785.A0A2J7RBE1"/>
<feature type="compositionally biased region" description="Basic and acidic residues" evidence="18">
    <location>
        <begin position="437"/>
        <end position="446"/>
    </location>
</feature>
<evidence type="ECO:0000256" key="4">
    <source>
        <dbReference type="ARBA" id="ARBA00004906"/>
    </source>
</evidence>
<evidence type="ECO:0000259" key="19">
    <source>
        <dbReference type="PROSITE" id="PS50089"/>
    </source>
</evidence>
<evidence type="ECO:0000313" key="20">
    <source>
        <dbReference type="EMBL" id="PNF38149.1"/>
    </source>
</evidence>
<evidence type="ECO:0000256" key="14">
    <source>
        <dbReference type="ARBA" id="ARBA00035131"/>
    </source>
</evidence>